<evidence type="ECO:0000256" key="7">
    <source>
        <dbReference type="ARBA" id="ARBA00039669"/>
    </source>
</evidence>
<feature type="transmembrane region" description="Helical" evidence="8">
    <location>
        <begin position="139"/>
        <end position="156"/>
    </location>
</feature>
<evidence type="ECO:0000256" key="8">
    <source>
        <dbReference type="SAM" id="Phobius"/>
    </source>
</evidence>
<evidence type="ECO:0000256" key="6">
    <source>
        <dbReference type="ARBA" id="ARBA00023136"/>
    </source>
</evidence>
<feature type="transmembrane region" description="Helical" evidence="8">
    <location>
        <begin position="223"/>
        <end position="240"/>
    </location>
</feature>
<feature type="transmembrane region" description="Helical" evidence="8">
    <location>
        <begin position="287"/>
        <end position="310"/>
    </location>
</feature>
<dbReference type="Pfam" id="PF08449">
    <property type="entry name" value="UAA"/>
    <property type="match status" value="1"/>
</dbReference>
<evidence type="ECO:0000256" key="1">
    <source>
        <dbReference type="ARBA" id="ARBA00004141"/>
    </source>
</evidence>
<name>A0ABN7SEL2_OIKDI</name>
<evidence type="ECO:0000313" key="9">
    <source>
        <dbReference type="EMBL" id="CAG5098795.1"/>
    </source>
</evidence>
<keyword evidence="3" id="KW-0813">Transport</keyword>
<sequence>MNQEKEVLVAADELSGPKRTLKEHDQPPVIVCGVSLAKLGRSGQFVACSLSIFFFFVLYGYLQEWIFSFGDFKPYGWHLTLMQFFWYTIFGFVEQKLIFKESAERKIPLLTYAFLAFLTVATMGCSNTSLGYLNYPTQVIFKCCKLIPVMIGGIFIQNKRYTLLDFIAVVLMTCGLIFFTIADQSVSPKFDIMGVGLISAALCADAVIGNVQEKTMKAFKANNAEVVLFSYSIGFCYIFLGEILTGTFMPAFTYCNEHPQIYWLSFLFSFVGYMGILFVLSMVKSYGALLAVTVTTFRKALSIIMSFIFFTKPFTMQYVWSGAIVFSGIALNIYSKNRDRVGNVFSSRRTLCCTFVSIQFIAFAVLLIITFFT</sequence>
<feature type="transmembrane region" description="Helical" evidence="8">
    <location>
        <begin position="260"/>
        <end position="280"/>
    </location>
</feature>
<dbReference type="PANTHER" id="PTHR10778">
    <property type="entry name" value="SOLUTE CARRIER FAMILY 35 MEMBER B"/>
    <property type="match status" value="1"/>
</dbReference>
<keyword evidence="5 8" id="KW-1133">Transmembrane helix</keyword>
<reference evidence="9 10" key="1">
    <citation type="submission" date="2021-04" db="EMBL/GenBank/DDBJ databases">
        <authorList>
            <person name="Bliznina A."/>
        </authorList>
    </citation>
    <scope>NUCLEOTIDE SEQUENCE [LARGE SCALE GENOMIC DNA]</scope>
</reference>
<evidence type="ECO:0000256" key="3">
    <source>
        <dbReference type="ARBA" id="ARBA00022448"/>
    </source>
</evidence>
<dbReference type="InterPro" id="IPR013657">
    <property type="entry name" value="SCL35B1-4/HUT1"/>
</dbReference>
<keyword evidence="10" id="KW-1185">Reference proteome</keyword>
<gene>
    <name evidence="9" type="ORF">OKIOD_LOCUS7541</name>
</gene>
<feature type="transmembrane region" description="Helical" evidence="8">
    <location>
        <begin position="163"/>
        <end position="181"/>
    </location>
</feature>
<feature type="transmembrane region" description="Helical" evidence="8">
    <location>
        <begin position="350"/>
        <end position="372"/>
    </location>
</feature>
<feature type="transmembrane region" description="Helical" evidence="8">
    <location>
        <begin position="193"/>
        <end position="211"/>
    </location>
</feature>
<comment type="subcellular location">
    <subcellularLocation>
        <location evidence="1">Membrane</location>
        <topology evidence="1">Multi-pass membrane protein</topology>
    </subcellularLocation>
</comment>
<protein>
    <recommendedName>
        <fullName evidence="7">Adenosine 3'-phospho 5'-phosphosulfate transporter 2</fullName>
    </recommendedName>
</protein>
<evidence type="ECO:0000256" key="5">
    <source>
        <dbReference type="ARBA" id="ARBA00022989"/>
    </source>
</evidence>
<feature type="transmembrane region" description="Helical" evidence="8">
    <location>
        <begin position="45"/>
        <end position="62"/>
    </location>
</feature>
<keyword evidence="6 8" id="KW-0472">Membrane</keyword>
<dbReference type="EMBL" id="OU015569">
    <property type="protein sequence ID" value="CAG5098795.1"/>
    <property type="molecule type" value="Genomic_DNA"/>
</dbReference>
<organism evidence="9 10">
    <name type="scientific">Oikopleura dioica</name>
    <name type="common">Tunicate</name>
    <dbReference type="NCBI Taxonomy" id="34765"/>
    <lineage>
        <taxon>Eukaryota</taxon>
        <taxon>Metazoa</taxon>
        <taxon>Chordata</taxon>
        <taxon>Tunicata</taxon>
        <taxon>Appendicularia</taxon>
        <taxon>Copelata</taxon>
        <taxon>Oikopleuridae</taxon>
        <taxon>Oikopleura</taxon>
    </lineage>
</organism>
<dbReference type="Proteomes" id="UP001158576">
    <property type="component" value="Chromosome XSR"/>
</dbReference>
<keyword evidence="4 8" id="KW-0812">Transmembrane</keyword>
<evidence type="ECO:0000256" key="4">
    <source>
        <dbReference type="ARBA" id="ARBA00022692"/>
    </source>
</evidence>
<evidence type="ECO:0000313" key="10">
    <source>
        <dbReference type="Proteomes" id="UP001158576"/>
    </source>
</evidence>
<evidence type="ECO:0000256" key="2">
    <source>
        <dbReference type="ARBA" id="ARBA00010694"/>
    </source>
</evidence>
<feature type="transmembrane region" description="Helical" evidence="8">
    <location>
        <begin position="74"/>
        <end position="93"/>
    </location>
</feature>
<accession>A0ABN7SEL2</accession>
<proteinExistence type="inferred from homology"/>
<dbReference type="PANTHER" id="PTHR10778:SF8">
    <property type="entry name" value="ADENOSINE 3'-PHOSPHO 5'-PHOSPHOSULFATE TRANSPORTER 2"/>
    <property type="match status" value="1"/>
</dbReference>
<feature type="transmembrane region" description="Helical" evidence="8">
    <location>
        <begin position="109"/>
        <end position="133"/>
    </location>
</feature>
<comment type="similarity">
    <text evidence="2">Belongs to the nucleotide-sugar transporter family. SLC35B subfamily.</text>
</comment>
<feature type="transmembrane region" description="Helical" evidence="8">
    <location>
        <begin position="316"/>
        <end position="334"/>
    </location>
</feature>